<gene>
    <name evidence="2" type="ORF">B296_00041965</name>
</gene>
<feature type="compositionally biased region" description="Basic and acidic residues" evidence="1">
    <location>
        <begin position="1"/>
        <end position="22"/>
    </location>
</feature>
<proteinExistence type="predicted"/>
<feature type="region of interest" description="Disordered" evidence="1">
    <location>
        <begin position="100"/>
        <end position="173"/>
    </location>
</feature>
<sequence>MRAQPSKEDRLWRDTSNEKKEGSLMSFGGLSDGRSGALPYGKAAMTAGELSPPEFMSQRLSKPSFVSPGLSLGLVKKTDPCTMLLPVGFRSSLPFLCVVGPTVDGQSDTSRMAAVGGGSDVDSAKRNKEDENDSRSESDNLETISGDDIDQVNPRKKKRYHRHTPQQIQELEA</sequence>
<feature type="compositionally biased region" description="Basic residues" evidence="1">
    <location>
        <begin position="154"/>
        <end position="164"/>
    </location>
</feature>
<protein>
    <recommendedName>
        <fullName evidence="4">Homeobox domain-containing protein</fullName>
    </recommendedName>
</protein>
<comment type="caution">
    <text evidence="2">The sequence shown here is derived from an EMBL/GenBank/DDBJ whole genome shotgun (WGS) entry which is preliminary data.</text>
</comment>
<evidence type="ECO:0000256" key="1">
    <source>
        <dbReference type="SAM" id="MobiDB-lite"/>
    </source>
</evidence>
<organism evidence="2 3">
    <name type="scientific">Ensete ventricosum</name>
    <name type="common">Abyssinian banana</name>
    <name type="synonym">Musa ensete</name>
    <dbReference type="NCBI Taxonomy" id="4639"/>
    <lineage>
        <taxon>Eukaryota</taxon>
        <taxon>Viridiplantae</taxon>
        <taxon>Streptophyta</taxon>
        <taxon>Embryophyta</taxon>
        <taxon>Tracheophyta</taxon>
        <taxon>Spermatophyta</taxon>
        <taxon>Magnoliopsida</taxon>
        <taxon>Liliopsida</taxon>
        <taxon>Zingiberales</taxon>
        <taxon>Musaceae</taxon>
        <taxon>Ensete</taxon>
    </lineage>
</organism>
<dbReference type="EMBL" id="AMZH03016006">
    <property type="protein sequence ID" value="RRT45179.1"/>
    <property type="molecule type" value="Genomic_DNA"/>
</dbReference>
<feature type="region of interest" description="Disordered" evidence="1">
    <location>
        <begin position="1"/>
        <end position="30"/>
    </location>
</feature>
<evidence type="ECO:0000313" key="3">
    <source>
        <dbReference type="Proteomes" id="UP000287651"/>
    </source>
</evidence>
<accession>A0A426Y0A3</accession>
<dbReference type="AlphaFoldDB" id="A0A426Y0A3"/>
<evidence type="ECO:0000313" key="2">
    <source>
        <dbReference type="EMBL" id="RRT45179.1"/>
    </source>
</evidence>
<name>A0A426Y0A3_ENSVE</name>
<feature type="compositionally biased region" description="Basic and acidic residues" evidence="1">
    <location>
        <begin position="122"/>
        <end position="138"/>
    </location>
</feature>
<reference evidence="2 3" key="1">
    <citation type="journal article" date="2014" name="Agronomy (Basel)">
        <title>A Draft Genome Sequence for Ensete ventricosum, the Drought-Tolerant Tree Against Hunger.</title>
        <authorList>
            <person name="Harrison J."/>
            <person name="Moore K.A."/>
            <person name="Paszkiewicz K."/>
            <person name="Jones T."/>
            <person name="Grant M."/>
            <person name="Ambacheew D."/>
            <person name="Muzemil S."/>
            <person name="Studholme D.J."/>
        </authorList>
    </citation>
    <scope>NUCLEOTIDE SEQUENCE [LARGE SCALE GENOMIC DNA]</scope>
</reference>
<dbReference type="Proteomes" id="UP000287651">
    <property type="component" value="Unassembled WGS sequence"/>
</dbReference>
<evidence type="ECO:0008006" key="4">
    <source>
        <dbReference type="Google" id="ProtNLM"/>
    </source>
</evidence>